<dbReference type="GO" id="GO:0008233">
    <property type="term" value="F:peptidase activity"/>
    <property type="evidence" value="ECO:0007669"/>
    <property type="project" value="UniProtKB-KW"/>
</dbReference>
<dbReference type="InterPro" id="IPR033121">
    <property type="entry name" value="PEPTIDASE_A1"/>
</dbReference>
<dbReference type="Gene3D" id="2.40.70.10">
    <property type="entry name" value="Acid Proteases"/>
    <property type="match status" value="1"/>
</dbReference>
<dbReference type="GO" id="GO:0006508">
    <property type="term" value="P:proteolysis"/>
    <property type="evidence" value="ECO:0007669"/>
    <property type="project" value="UniProtKB-KW"/>
</dbReference>
<feature type="domain" description="Peptidase A1" evidence="3">
    <location>
        <begin position="1"/>
        <end position="134"/>
    </location>
</feature>
<dbReference type="Gramene" id="TuG1812G0400003352.01.T01">
    <property type="protein sequence ID" value="TuG1812G0400003352.01.T01.cds270772"/>
    <property type="gene ID" value="TuG1812G0400003352.01"/>
</dbReference>
<organism evidence="4 5">
    <name type="scientific">Triticum urartu</name>
    <name type="common">Red wild einkorn</name>
    <name type="synonym">Crithodium urartu</name>
    <dbReference type="NCBI Taxonomy" id="4572"/>
    <lineage>
        <taxon>Eukaryota</taxon>
        <taxon>Viridiplantae</taxon>
        <taxon>Streptophyta</taxon>
        <taxon>Embryophyta</taxon>
        <taxon>Tracheophyta</taxon>
        <taxon>Spermatophyta</taxon>
        <taxon>Magnoliopsida</taxon>
        <taxon>Liliopsida</taxon>
        <taxon>Poales</taxon>
        <taxon>Poaceae</taxon>
        <taxon>BOP clade</taxon>
        <taxon>Pooideae</taxon>
        <taxon>Triticodae</taxon>
        <taxon>Triticeae</taxon>
        <taxon>Triticinae</taxon>
        <taxon>Triticum</taxon>
    </lineage>
</organism>
<reference evidence="5" key="1">
    <citation type="journal article" date="2013" name="Nature">
        <title>Draft genome of the wheat A-genome progenitor Triticum urartu.</title>
        <authorList>
            <person name="Ling H.Q."/>
            <person name="Zhao S."/>
            <person name="Liu D."/>
            <person name="Wang J."/>
            <person name="Sun H."/>
            <person name="Zhang C."/>
            <person name="Fan H."/>
            <person name="Li D."/>
            <person name="Dong L."/>
            <person name="Tao Y."/>
            <person name="Gao C."/>
            <person name="Wu H."/>
            <person name="Li Y."/>
            <person name="Cui Y."/>
            <person name="Guo X."/>
            <person name="Zheng S."/>
            <person name="Wang B."/>
            <person name="Yu K."/>
            <person name="Liang Q."/>
            <person name="Yang W."/>
            <person name="Lou X."/>
            <person name="Chen J."/>
            <person name="Feng M."/>
            <person name="Jian J."/>
            <person name="Zhang X."/>
            <person name="Luo G."/>
            <person name="Jiang Y."/>
            <person name="Liu J."/>
            <person name="Wang Z."/>
            <person name="Sha Y."/>
            <person name="Zhang B."/>
            <person name="Wu H."/>
            <person name="Tang D."/>
            <person name="Shen Q."/>
            <person name="Xue P."/>
            <person name="Zou S."/>
            <person name="Wang X."/>
            <person name="Liu X."/>
            <person name="Wang F."/>
            <person name="Yang Y."/>
            <person name="An X."/>
            <person name="Dong Z."/>
            <person name="Zhang K."/>
            <person name="Zhang X."/>
            <person name="Luo M.C."/>
            <person name="Dvorak J."/>
            <person name="Tong Y."/>
            <person name="Wang J."/>
            <person name="Yang H."/>
            <person name="Li Z."/>
            <person name="Wang D."/>
            <person name="Zhang A."/>
            <person name="Wang J."/>
        </authorList>
    </citation>
    <scope>NUCLEOTIDE SEQUENCE</scope>
    <source>
        <strain evidence="5">cv. G1812</strain>
    </source>
</reference>
<dbReference type="GO" id="GO:0005576">
    <property type="term" value="C:extracellular region"/>
    <property type="evidence" value="ECO:0007669"/>
    <property type="project" value="TreeGrafter"/>
</dbReference>
<dbReference type="InterPro" id="IPR032799">
    <property type="entry name" value="TAXi_C"/>
</dbReference>
<evidence type="ECO:0000259" key="3">
    <source>
        <dbReference type="PROSITE" id="PS51767"/>
    </source>
</evidence>
<reference evidence="4" key="2">
    <citation type="submission" date="2018-03" db="EMBL/GenBank/DDBJ databases">
        <title>The Triticum urartu genome reveals the dynamic nature of wheat genome evolution.</title>
        <authorList>
            <person name="Ling H."/>
            <person name="Ma B."/>
            <person name="Shi X."/>
            <person name="Liu H."/>
            <person name="Dong L."/>
            <person name="Sun H."/>
            <person name="Cao Y."/>
            <person name="Gao Q."/>
            <person name="Zheng S."/>
            <person name="Li Y."/>
            <person name="Yu Y."/>
            <person name="Du H."/>
            <person name="Qi M."/>
            <person name="Li Y."/>
            <person name="Yu H."/>
            <person name="Cui Y."/>
            <person name="Wang N."/>
            <person name="Chen C."/>
            <person name="Wu H."/>
            <person name="Zhao Y."/>
            <person name="Zhang J."/>
            <person name="Li Y."/>
            <person name="Zhou W."/>
            <person name="Zhang B."/>
            <person name="Hu W."/>
            <person name="Eijk M."/>
            <person name="Tang J."/>
            <person name="Witsenboer H."/>
            <person name="Zhao S."/>
            <person name="Li Z."/>
            <person name="Zhang A."/>
            <person name="Wang D."/>
            <person name="Liang C."/>
        </authorList>
    </citation>
    <scope>NUCLEOTIDE SEQUENCE [LARGE SCALE GENOMIC DNA]</scope>
    <source>
        <strain evidence="4">cv. G1812</strain>
    </source>
</reference>
<dbReference type="AlphaFoldDB" id="A0A8R7UAQ6"/>
<dbReference type="PROSITE" id="PS51767">
    <property type="entry name" value="PEPTIDASE_A1"/>
    <property type="match status" value="1"/>
</dbReference>
<proteinExistence type="predicted"/>
<dbReference type="SUPFAM" id="SSF50630">
    <property type="entry name" value="Acid proteases"/>
    <property type="match status" value="1"/>
</dbReference>
<evidence type="ECO:0000256" key="2">
    <source>
        <dbReference type="ARBA" id="ARBA00022801"/>
    </source>
</evidence>
<reference evidence="4" key="3">
    <citation type="submission" date="2022-06" db="UniProtKB">
        <authorList>
            <consortium name="EnsemblPlants"/>
        </authorList>
    </citation>
    <scope>IDENTIFICATION</scope>
</reference>
<evidence type="ECO:0000256" key="1">
    <source>
        <dbReference type="ARBA" id="ARBA00022670"/>
    </source>
</evidence>
<evidence type="ECO:0000313" key="5">
    <source>
        <dbReference type="Proteomes" id="UP000015106"/>
    </source>
</evidence>
<accession>A0A8R7UAQ6</accession>
<sequence length="134" mass="14039">VRLTGVQVDGKALSSIPAGAFELQADGSGGVFLSTTVPVTYLEEAAYSVLRRALVSRIQSQGVSPFDSQDLEHLCYPSSSFVNVKVPRLTLVFDGVGAAMELKPENYFFKDGAAGGLVCLTILPSRGGSVLGSL</sequence>
<protein>
    <recommendedName>
        <fullName evidence="3">Peptidase A1 domain-containing protein</fullName>
    </recommendedName>
</protein>
<dbReference type="Pfam" id="PF14541">
    <property type="entry name" value="TAXi_C"/>
    <property type="match status" value="1"/>
</dbReference>
<dbReference type="PANTHER" id="PTHR47967">
    <property type="entry name" value="OS07G0603500 PROTEIN-RELATED"/>
    <property type="match status" value="1"/>
</dbReference>
<dbReference type="InterPro" id="IPR051708">
    <property type="entry name" value="Plant_Aspart_Prot_A1"/>
</dbReference>
<dbReference type="EnsemblPlants" id="TuG1812G0400003352.01.T01">
    <property type="protein sequence ID" value="TuG1812G0400003352.01.T01.cds270772"/>
    <property type="gene ID" value="TuG1812G0400003352.01"/>
</dbReference>
<keyword evidence="2" id="KW-0378">Hydrolase</keyword>
<evidence type="ECO:0000313" key="4">
    <source>
        <dbReference type="EnsemblPlants" id="TuG1812G0400003352.01.T01.cds270772"/>
    </source>
</evidence>
<dbReference type="PANTHER" id="PTHR47967:SF85">
    <property type="entry name" value="OS05G0384300 PROTEIN"/>
    <property type="match status" value="1"/>
</dbReference>
<name>A0A8R7UAQ6_TRIUA</name>
<keyword evidence="1" id="KW-0645">Protease</keyword>
<keyword evidence="5" id="KW-1185">Reference proteome</keyword>
<dbReference type="Proteomes" id="UP000015106">
    <property type="component" value="Chromosome 4"/>
</dbReference>
<dbReference type="InterPro" id="IPR021109">
    <property type="entry name" value="Peptidase_aspartic_dom_sf"/>
</dbReference>